<sequence length="73" mass="7875">MSDAKPTESQLRLLLAQFLFAHDVDIETLYSAMGTDLSNADSEAVSHMAGIIDGVTLATSKIRAHGLDNWAKN</sequence>
<name>A0AAE9ZE74_9PROT</name>
<dbReference type="RefSeq" id="WP_274493963.1">
    <property type="nucleotide sequence ID" value="NZ_CP118166.1"/>
</dbReference>
<gene>
    <name evidence="1" type="ORF">PUV54_02580</name>
</gene>
<keyword evidence="2" id="KW-1185">Reference proteome</keyword>
<reference evidence="1" key="1">
    <citation type="submission" date="2023-02" db="EMBL/GenBank/DDBJ databases">
        <title>Genome sequence of Hyphococcus flavus.</title>
        <authorList>
            <person name="Rong J.-C."/>
            <person name="Zhao Q."/>
            <person name="Yi M."/>
            <person name="Wu J.-Y."/>
        </authorList>
    </citation>
    <scope>NUCLEOTIDE SEQUENCE</scope>
    <source>
        <strain evidence="1">MCCC 1K03223</strain>
    </source>
</reference>
<dbReference type="Proteomes" id="UP001214043">
    <property type="component" value="Chromosome"/>
</dbReference>
<dbReference type="KEGG" id="hfl:PUV54_02580"/>
<proteinExistence type="predicted"/>
<dbReference type="AlphaFoldDB" id="A0AAE9ZE74"/>
<protein>
    <submittedName>
        <fullName evidence="1">Uncharacterized protein</fullName>
    </submittedName>
</protein>
<evidence type="ECO:0000313" key="1">
    <source>
        <dbReference type="EMBL" id="WDI32075.1"/>
    </source>
</evidence>
<evidence type="ECO:0000313" key="2">
    <source>
        <dbReference type="Proteomes" id="UP001214043"/>
    </source>
</evidence>
<organism evidence="1 2">
    <name type="scientific">Hyphococcus flavus</name>
    <dbReference type="NCBI Taxonomy" id="1866326"/>
    <lineage>
        <taxon>Bacteria</taxon>
        <taxon>Pseudomonadati</taxon>
        <taxon>Pseudomonadota</taxon>
        <taxon>Alphaproteobacteria</taxon>
        <taxon>Parvularculales</taxon>
        <taxon>Parvularculaceae</taxon>
        <taxon>Hyphococcus</taxon>
    </lineage>
</organism>
<accession>A0AAE9ZE74</accession>
<dbReference type="EMBL" id="CP118166">
    <property type="protein sequence ID" value="WDI32075.1"/>
    <property type="molecule type" value="Genomic_DNA"/>
</dbReference>